<keyword evidence="2 5" id="KW-0732">Signal</keyword>
<evidence type="ECO:0000313" key="11">
    <source>
        <dbReference type="Proteomes" id="UP000236729"/>
    </source>
</evidence>
<evidence type="ECO:0000256" key="2">
    <source>
        <dbReference type="ARBA" id="ARBA00022729"/>
    </source>
</evidence>
<evidence type="ECO:0000313" key="8">
    <source>
        <dbReference type="EMBL" id="SEG65417.1"/>
    </source>
</evidence>
<accession>A0A1H6BY83</accession>
<evidence type="ECO:0000313" key="9">
    <source>
        <dbReference type="EMBL" id="SFC19899.1"/>
    </source>
</evidence>
<evidence type="ECO:0000256" key="1">
    <source>
        <dbReference type="ARBA" id="ARBA00010088"/>
    </source>
</evidence>
<feature type="region of interest" description="Disordered" evidence="4">
    <location>
        <begin position="473"/>
        <end position="523"/>
    </location>
</feature>
<evidence type="ECO:0000256" key="3">
    <source>
        <dbReference type="ARBA" id="ARBA00022801"/>
    </source>
</evidence>
<feature type="domain" description="Peptidase S33 tripeptidyl aminopeptidase-like C-terminal" evidence="7">
    <location>
        <begin position="386"/>
        <end position="479"/>
    </location>
</feature>
<dbReference type="Gene3D" id="3.40.50.1820">
    <property type="entry name" value="alpha/beta hydrolase"/>
    <property type="match status" value="1"/>
</dbReference>
<dbReference type="Pfam" id="PF08386">
    <property type="entry name" value="Abhydrolase_4"/>
    <property type="match status" value="1"/>
</dbReference>
<dbReference type="InterPro" id="IPR013595">
    <property type="entry name" value="Pept_S33_TAP-like_C"/>
</dbReference>
<dbReference type="GO" id="GO:0016787">
    <property type="term" value="F:hydrolase activity"/>
    <property type="evidence" value="ECO:0007669"/>
    <property type="project" value="UniProtKB-KW"/>
</dbReference>
<feature type="chain" id="PRO_5030028460" evidence="5">
    <location>
        <begin position="25"/>
        <end position="523"/>
    </location>
</feature>
<dbReference type="AlphaFoldDB" id="A0A1H6BY83"/>
<protein>
    <submittedName>
        <fullName evidence="8">TAP-like protein</fullName>
    </submittedName>
</protein>
<dbReference type="InterPro" id="IPR000073">
    <property type="entry name" value="AB_hydrolase_1"/>
</dbReference>
<keyword evidence="3" id="KW-0378">Hydrolase</keyword>
<evidence type="ECO:0000313" key="10">
    <source>
        <dbReference type="Proteomes" id="UP000199690"/>
    </source>
</evidence>
<organism evidence="8 11">
    <name type="scientific">Saccharopolyspora kobensis</name>
    <dbReference type="NCBI Taxonomy" id="146035"/>
    <lineage>
        <taxon>Bacteria</taxon>
        <taxon>Bacillati</taxon>
        <taxon>Actinomycetota</taxon>
        <taxon>Actinomycetes</taxon>
        <taxon>Pseudonocardiales</taxon>
        <taxon>Pseudonocardiaceae</taxon>
        <taxon>Saccharopolyspora</taxon>
    </lineage>
</organism>
<dbReference type="Proteomes" id="UP000236729">
    <property type="component" value="Unassembled WGS sequence"/>
</dbReference>
<dbReference type="PANTHER" id="PTHR43248">
    <property type="entry name" value="2-SUCCINYL-6-HYDROXY-2,4-CYCLOHEXADIENE-1-CARBOXYLATE SYNTHASE"/>
    <property type="match status" value="1"/>
</dbReference>
<dbReference type="InterPro" id="IPR051601">
    <property type="entry name" value="Serine_prot/Carboxylest_S33"/>
</dbReference>
<dbReference type="SMR" id="A0A1H6BY83"/>
<comment type="similarity">
    <text evidence="1">Belongs to the peptidase S33 family.</text>
</comment>
<evidence type="ECO:0000256" key="5">
    <source>
        <dbReference type="SAM" id="SignalP"/>
    </source>
</evidence>
<dbReference type="Proteomes" id="UP000199690">
    <property type="component" value="Unassembled WGS sequence"/>
</dbReference>
<dbReference type="InterPro" id="IPR029058">
    <property type="entry name" value="AB_hydrolase_fold"/>
</dbReference>
<dbReference type="SUPFAM" id="SSF53474">
    <property type="entry name" value="alpha/beta-Hydrolases"/>
    <property type="match status" value="1"/>
</dbReference>
<feature type="signal peptide" evidence="5">
    <location>
        <begin position="1"/>
        <end position="24"/>
    </location>
</feature>
<accession>A0A1I1H6U1</accession>
<dbReference type="EMBL" id="FOME01000001">
    <property type="protein sequence ID" value="SFC19899.1"/>
    <property type="molecule type" value="Genomic_DNA"/>
</dbReference>
<evidence type="ECO:0000259" key="6">
    <source>
        <dbReference type="Pfam" id="PF00561"/>
    </source>
</evidence>
<dbReference type="Pfam" id="PF00561">
    <property type="entry name" value="Abhydrolase_1"/>
    <property type="match status" value="1"/>
</dbReference>
<proteinExistence type="inferred from homology"/>
<feature type="domain" description="AB hydrolase-1" evidence="6">
    <location>
        <begin position="86"/>
        <end position="264"/>
    </location>
</feature>
<sequence length="523" mass="56899">MRKVVTAGIAAGLLASLSPAIASAAPEFDPAPVQWGPCSDEGLQKAGAECGTVQVPLDYADPAGEQISLAVSRVKHTVPEDQYQGVMLVNPGGPGGSGLGLSALGAYVPKNAGAAYDWIGFDPRGVGASEPAISCDPGYFSYDRPHYLPTTPELEQTWLDRSEGYARACGNTGKLLDHIKTTDVVEDMDSIRKALGAEQINYYGFSYGTYLGQVYGTLHPERMRRVVMDGVVDVEDVWYQANLNQDVAFDRNIKIFFDWIAQHDATFHLGTTGAEVEKLYYEQQAALDAQPAGGVIGPDEWTDLFLTAGYSQSAWDSRAKAFAGWVHDGDWETLKKIYDSANPPGDDNGYAVYLSVQCTDVKWPQSWPKWRKDNWETHEKAPFETWANAWYNAPCLFWPAKPGKPVEVDGSGVESALLISEELDAATPFPGALEARERFPGASLISLPGGTTHSGSLSGNTCLDDQIADYLRTGELPPRKPGEGPDTTCEPLPQPTPEGANTLFSKRPQQPEFLQEALQANWR</sequence>
<name>A0A1H6BY83_9PSEU</name>
<evidence type="ECO:0000259" key="7">
    <source>
        <dbReference type="Pfam" id="PF08386"/>
    </source>
</evidence>
<keyword evidence="10" id="KW-1185">Reference proteome</keyword>
<dbReference type="PANTHER" id="PTHR43248:SF29">
    <property type="entry name" value="TRIPEPTIDYL AMINOPEPTIDASE"/>
    <property type="match status" value="1"/>
</dbReference>
<dbReference type="RefSeq" id="WP_093344867.1">
    <property type="nucleotide sequence ID" value="NZ_FNVB01000004.1"/>
</dbReference>
<gene>
    <name evidence="8" type="ORF">SAMN02982929_02935</name>
    <name evidence="9" type="ORF">SAMN05216506_101174</name>
</gene>
<reference evidence="10 11" key="2">
    <citation type="submission" date="2016-10" db="EMBL/GenBank/DDBJ databases">
        <authorList>
            <person name="Varghese N."/>
            <person name="Submissions S."/>
        </authorList>
    </citation>
    <scope>NUCLEOTIDE SEQUENCE [LARGE SCALE GENOMIC DNA]</scope>
    <source>
        <strain evidence="11">ATCC 20501</strain>
        <strain evidence="9 10">CGMCC 4.3529</strain>
    </source>
</reference>
<evidence type="ECO:0000256" key="4">
    <source>
        <dbReference type="SAM" id="MobiDB-lite"/>
    </source>
</evidence>
<reference evidence="8" key="1">
    <citation type="submission" date="2016-10" db="EMBL/GenBank/DDBJ databases">
        <authorList>
            <person name="de Groot N.N."/>
        </authorList>
    </citation>
    <scope>NUCLEOTIDE SEQUENCE [LARGE SCALE GENOMIC DNA]</scope>
    <source>
        <strain evidence="8">ATCC 20501</strain>
    </source>
</reference>
<dbReference type="EMBL" id="FNVB01000004">
    <property type="protein sequence ID" value="SEG65417.1"/>
    <property type="molecule type" value="Genomic_DNA"/>
</dbReference>